<comment type="caution">
    <text evidence="1">The sequence shown here is derived from an EMBL/GenBank/DDBJ whole genome shotgun (WGS) entry which is preliminary data.</text>
</comment>
<proteinExistence type="predicted"/>
<accession>A0A4R1R908</accession>
<dbReference type="Proteomes" id="UP000295008">
    <property type="component" value="Unassembled WGS sequence"/>
</dbReference>
<protein>
    <submittedName>
        <fullName evidence="1">Uncharacterized protein DUF2292</fullName>
    </submittedName>
</protein>
<evidence type="ECO:0000313" key="1">
    <source>
        <dbReference type="EMBL" id="TCL62174.1"/>
    </source>
</evidence>
<dbReference type="Pfam" id="PF10055">
    <property type="entry name" value="DUF2292"/>
    <property type="match status" value="1"/>
</dbReference>
<organism evidence="1 2">
    <name type="scientific">Hydrogenispora ethanolica</name>
    <dbReference type="NCBI Taxonomy" id="1082276"/>
    <lineage>
        <taxon>Bacteria</taxon>
        <taxon>Bacillati</taxon>
        <taxon>Bacillota</taxon>
        <taxon>Hydrogenispora</taxon>
    </lineage>
</organism>
<dbReference type="AlphaFoldDB" id="A0A4R1R908"/>
<sequence length="52" mass="5866">MNERAKTDGPIAEADLQKLLLMLEKVSFGSVTLVIQNGKVVQIERNEKLRLK</sequence>
<dbReference type="InterPro" id="IPR018743">
    <property type="entry name" value="DUF2292"/>
</dbReference>
<evidence type="ECO:0000313" key="2">
    <source>
        <dbReference type="Proteomes" id="UP000295008"/>
    </source>
</evidence>
<dbReference type="EMBL" id="SLUN01000027">
    <property type="protein sequence ID" value="TCL62174.1"/>
    <property type="molecule type" value="Genomic_DNA"/>
</dbReference>
<name>A0A4R1R908_HYDET</name>
<dbReference type="RefSeq" id="WP_243663022.1">
    <property type="nucleotide sequence ID" value="NZ_SLUN01000027.1"/>
</dbReference>
<keyword evidence="2" id="KW-1185">Reference proteome</keyword>
<gene>
    <name evidence="1" type="ORF">EDC14_102724</name>
</gene>
<reference evidence="1 2" key="1">
    <citation type="submission" date="2019-03" db="EMBL/GenBank/DDBJ databases">
        <title>Genomic Encyclopedia of Type Strains, Phase IV (KMG-IV): sequencing the most valuable type-strain genomes for metagenomic binning, comparative biology and taxonomic classification.</title>
        <authorList>
            <person name="Goeker M."/>
        </authorList>
    </citation>
    <scope>NUCLEOTIDE SEQUENCE [LARGE SCALE GENOMIC DNA]</scope>
    <source>
        <strain evidence="1 2">LX-B</strain>
    </source>
</reference>